<organism evidence="2 3">
    <name type="scientific">Cystobacter fuscus (strain ATCC 25194 / DSM 2262 / NBRC 100088 / M29)</name>
    <dbReference type="NCBI Taxonomy" id="1242864"/>
    <lineage>
        <taxon>Bacteria</taxon>
        <taxon>Pseudomonadati</taxon>
        <taxon>Myxococcota</taxon>
        <taxon>Myxococcia</taxon>
        <taxon>Myxococcales</taxon>
        <taxon>Cystobacterineae</taxon>
        <taxon>Archangiaceae</taxon>
        <taxon>Cystobacter</taxon>
    </lineage>
</organism>
<name>S9PEN9_CYSF2</name>
<feature type="transmembrane region" description="Helical" evidence="1">
    <location>
        <begin position="199"/>
        <end position="222"/>
    </location>
</feature>
<reference evidence="2" key="1">
    <citation type="submission" date="2013-05" db="EMBL/GenBank/DDBJ databases">
        <title>Genome assembly of Cystobacter fuscus DSM 2262.</title>
        <authorList>
            <person name="Sharma G."/>
            <person name="Khatri I."/>
            <person name="Kaur C."/>
            <person name="Mayilraj S."/>
            <person name="Subramanian S."/>
        </authorList>
    </citation>
    <scope>NUCLEOTIDE SEQUENCE [LARGE SCALE GENOMIC DNA]</scope>
    <source>
        <strain evidence="2">DSM 2262</strain>
    </source>
</reference>
<keyword evidence="1" id="KW-0472">Membrane</keyword>
<evidence type="ECO:0000313" key="3">
    <source>
        <dbReference type="Proteomes" id="UP000011682"/>
    </source>
</evidence>
<gene>
    <name evidence="2" type="ORF">D187_001483</name>
</gene>
<keyword evidence="3" id="KW-1185">Reference proteome</keyword>
<dbReference type="AlphaFoldDB" id="S9PEN9"/>
<proteinExistence type="predicted"/>
<keyword evidence="1" id="KW-1133">Transmembrane helix</keyword>
<sequence>MAMKRNALTVLVPIQLERFRSLEKVLEKIGHDIQHNPHLSFDELKTTHFLRWVIIPGPMLAFEANFDCTVEDFLRNFVRLAGCTLREHIYCHCAPPLRAEDTDEALVGYLLDHALSEPLFFQGYPGMSVESIDNDARVREHIQSYLDEARGQYRPGGEHQLHADIGRYLEARASAQQLTLDPERPSWKKRLLRTSAMRVGLGVLALPVALPTGLALLGLRFVEVAANRLRGARGGATRPTYRLKGRERRGRLLEREDFQTQNQLTHLVDLKPGLSRLLLVKLALWVWGYWARYSFAEGRLGGIEGIHFARWILVRNEEPLEAGRAKHRLLFFSNYDGSWEDYLGTFVDRASIGLTTIWCNTEGFPSMRLRVWPPRLELGADREEEFKEWVRQHQVYTQVWFTRHPDLSVSNIYNNRNIRAKAKARLSTEQVKEWLRWLS</sequence>
<keyword evidence="1" id="KW-0812">Transmembrane</keyword>
<accession>S9PEN9</accession>
<evidence type="ECO:0000313" key="2">
    <source>
        <dbReference type="EMBL" id="EPX60832.1"/>
    </source>
</evidence>
<comment type="caution">
    <text evidence="2">The sequence shown here is derived from an EMBL/GenBank/DDBJ whole genome shotgun (WGS) entry which is preliminary data.</text>
</comment>
<evidence type="ECO:0000256" key="1">
    <source>
        <dbReference type="SAM" id="Phobius"/>
    </source>
</evidence>
<dbReference type="eggNOG" id="ENOG502Z8EJ">
    <property type="taxonomic scope" value="Bacteria"/>
</dbReference>
<dbReference type="EMBL" id="ANAH02000011">
    <property type="protein sequence ID" value="EPX60832.1"/>
    <property type="molecule type" value="Genomic_DNA"/>
</dbReference>
<dbReference type="Proteomes" id="UP000011682">
    <property type="component" value="Unassembled WGS sequence"/>
</dbReference>
<protein>
    <submittedName>
        <fullName evidence="2">Uncharacterized protein</fullName>
    </submittedName>
</protein>